<dbReference type="PANTHER" id="PTHR48079">
    <property type="entry name" value="PROTEIN YEEZ"/>
    <property type="match status" value="1"/>
</dbReference>
<keyword evidence="3" id="KW-1185">Reference proteome</keyword>
<evidence type="ECO:0000313" key="2">
    <source>
        <dbReference type="EMBL" id="SEK35280.1"/>
    </source>
</evidence>
<dbReference type="RefSeq" id="WP_075004631.1">
    <property type="nucleotide sequence ID" value="NZ_FOAP01000001.1"/>
</dbReference>
<organism evidence="2 3">
    <name type="scientific">Stigmatella aurantiaca</name>
    <dbReference type="NCBI Taxonomy" id="41"/>
    <lineage>
        <taxon>Bacteria</taxon>
        <taxon>Pseudomonadati</taxon>
        <taxon>Myxococcota</taxon>
        <taxon>Myxococcia</taxon>
        <taxon>Myxococcales</taxon>
        <taxon>Cystobacterineae</taxon>
        <taxon>Archangiaceae</taxon>
        <taxon>Stigmatella</taxon>
    </lineage>
</organism>
<dbReference type="AlphaFoldDB" id="A0A1H7GFM7"/>
<dbReference type="GO" id="GO:0004029">
    <property type="term" value="F:aldehyde dehydrogenase (NAD+) activity"/>
    <property type="evidence" value="ECO:0007669"/>
    <property type="project" value="TreeGrafter"/>
</dbReference>
<proteinExistence type="predicted"/>
<dbReference type="GO" id="GO:0005737">
    <property type="term" value="C:cytoplasm"/>
    <property type="evidence" value="ECO:0007669"/>
    <property type="project" value="TreeGrafter"/>
</dbReference>
<dbReference type="InterPro" id="IPR036291">
    <property type="entry name" value="NAD(P)-bd_dom_sf"/>
</dbReference>
<accession>A0A1H7GFM7</accession>
<feature type="domain" description="NAD-dependent epimerase/dehydratase" evidence="1">
    <location>
        <begin position="4"/>
        <end position="218"/>
    </location>
</feature>
<protein>
    <submittedName>
        <fullName evidence="2">Dihydroflavonol-4-reductase</fullName>
    </submittedName>
</protein>
<dbReference type="InterPro" id="IPR051783">
    <property type="entry name" value="NAD(P)-dependent_oxidoreduct"/>
</dbReference>
<dbReference type="Pfam" id="PF01370">
    <property type="entry name" value="Epimerase"/>
    <property type="match status" value="1"/>
</dbReference>
<dbReference type="OrthoDB" id="5491199at2"/>
<gene>
    <name evidence="2" type="ORF">SAMN05444354_101360</name>
</gene>
<dbReference type="SUPFAM" id="SSF51735">
    <property type="entry name" value="NAD(P)-binding Rossmann-fold domains"/>
    <property type="match status" value="1"/>
</dbReference>
<dbReference type="EMBL" id="FOAP01000001">
    <property type="protein sequence ID" value="SEK35280.1"/>
    <property type="molecule type" value="Genomic_DNA"/>
</dbReference>
<evidence type="ECO:0000313" key="3">
    <source>
        <dbReference type="Proteomes" id="UP000182719"/>
    </source>
</evidence>
<dbReference type="InterPro" id="IPR001509">
    <property type="entry name" value="Epimerase_deHydtase"/>
</dbReference>
<evidence type="ECO:0000259" key="1">
    <source>
        <dbReference type="Pfam" id="PF01370"/>
    </source>
</evidence>
<sequence length="342" mass="38229">MKLLVTGGTGFLGIHLVPKLLDAGHDVRLIGRSKPTLPSLARAEYIPGDLKDREAVRRALQGVEAVYHLAGLVSFRDRDARQMYSLHVDATRELLKDVREAGVKRFILASTSGTIAVSKDERIGTEADDYPITVVGRWPYYLSKIYEEKLTLEFCRKHAIPLVVLNPSLLMGPGDDRLSSTWTVVKFLNRELPAMPGGGMSFVDARDAAEGFFQALTRGELYGRHLMGVNMSMTDFFDRLERLTGVAAPRLRLPSQLNVLGAHVLERWAKMRGSEAILDPQEVDIGEHYFYLDATKAERELGFVARDPQQTLHDTVQYIYTKMPPKSLPGIKGHLAEKREGT</sequence>
<dbReference type="Proteomes" id="UP000182719">
    <property type="component" value="Unassembled WGS sequence"/>
</dbReference>
<reference evidence="3" key="1">
    <citation type="submission" date="2016-10" db="EMBL/GenBank/DDBJ databases">
        <authorList>
            <person name="Varghese N."/>
            <person name="Submissions S."/>
        </authorList>
    </citation>
    <scope>NUCLEOTIDE SEQUENCE [LARGE SCALE GENOMIC DNA]</scope>
    <source>
        <strain evidence="3">DSM 17044</strain>
    </source>
</reference>
<dbReference type="PANTHER" id="PTHR48079:SF6">
    <property type="entry name" value="NAD(P)-BINDING DOMAIN-CONTAINING PROTEIN-RELATED"/>
    <property type="match status" value="1"/>
</dbReference>
<dbReference type="Gene3D" id="3.40.50.720">
    <property type="entry name" value="NAD(P)-binding Rossmann-like Domain"/>
    <property type="match status" value="1"/>
</dbReference>
<name>A0A1H7GFM7_STIAU</name>